<dbReference type="EMBL" id="MPJC01000016">
    <property type="protein sequence ID" value="OKA18640.1"/>
    <property type="molecule type" value="Genomic_DNA"/>
</dbReference>
<evidence type="ECO:0000313" key="2">
    <source>
        <dbReference type="EMBL" id="OKA18640.1"/>
    </source>
</evidence>
<dbReference type="KEGG" id="ppsy:AOC04_10725"/>
<evidence type="ECO:0000313" key="4">
    <source>
        <dbReference type="Proteomes" id="UP000185990"/>
    </source>
</evidence>
<accession>A0A0M3UE53</accession>
<dbReference type="RefSeq" id="WP_060693189.1">
    <property type="nucleotide sequence ID" value="NZ_CP012676.1"/>
</dbReference>
<comment type="caution">
    <text evidence="3">The sequence shown here is derived from an EMBL/GenBank/DDBJ whole genome shotgun (WGS) entry which is preliminary data.</text>
</comment>
<dbReference type="InterPro" id="IPR025489">
    <property type="entry name" value="DUF4381"/>
</dbReference>
<name>A0A0M3UE53_9PSED</name>
<reference evidence="3 4" key="1">
    <citation type="submission" date="2016-11" db="EMBL/GenBank/DDBJ databases">
        <title>Draft genome of Pseudomonas versuta A4R1.12.</title>
        <authorList>
            <person name="See-Too W.-S."/>
        </authorList>
    </citation>
    <scope>NUCLEOTIDE SEQUENCE [LARGE SCALE GENOMIC DNA]</scope>
    <source>
        <strain evidence="3 4">A4R1.12</strain>
    </source>
</reference>
<feature type="transmembrane region" description="Helical" evidence="1">
    <location>
        <begin position="27"/>
        <end position="49"/>
    </location>
</feature>
<evidence type="ECO:0000313" key="5">
    <source>
        <dbReference type="Proteomes" id="UP000186677"/>
    </source>
</evidence>
<keyword evidence="5" id="KW-1185">Reference proteome</keyword>
<dbReference type="AlphaFoldDB" id="A0A0M3UE53"/>
<dbReference type="Proteomes" id="UP000186677">
    <property type="component" value="Unassembled WGS sequence"/>
</dbReference>
<evidence type="ECO:0000313" key="3">
    <source>
        <dbReference type="EMBL" id="OKA27286.1"/>
    </source>
</evidence>
<keyword evidence="1" id="KW-1133">Transmembrane helix</keyword>
<organism evidence="3 4">
    <name type="scientific">Pseudomonas versuta</name>
    <dbReference type="NCBI Taxonomy" id="1788301"/>
    <lineage>
        <taxon>Bacteria</taxon>
        <taxon>Pseudomonadati</taxon>
        <taxon>Pseudomonadota</taxon>
        <taxon>Gammaproteobacteria</taxon>
        <taxon>Pseudomonadales</taxon>
        <taxon>Pseudomonadaceae</taxon>
        <taxon>Pseudomonas</taxon>
    </lineage>
</organism>
<reference evidence="2 5" key="2">
    <citation type="submission" date="2016-11" db="EMBL/GenBank/DDBJ databases">
        <title>Draft genome of Pseudomonas versuta A4R1.5.</title>
        <authorList>
            <person name="See-Too W.-S."/>
        </authorList>
    </citation>
    <scope>NUCLEOTIDE SEQUENCE [LARGE SCALE GENOMIC DNA]</scope>
    <source>
        <strain evidence="2 5">A4R1.5</strain>
    </source>
</reference>
<keyword evidence="1" id="KW-0472">Membrane</keyword>
<proteinExistence type="predicted"/>
<sequence>MSSHIPDIDQLQELDLPAPVSYVPQTWGWWVLLGILMAGLVVWAARTYWHWRRNRYRREALQRLAQLRTSDAPLTALRELPTLLKRVAISMSVPQAAGPLKGDAWQAFLASHSPQPLPEDFSQQLAMLAYAPDEQLLALPDSKRQQLFNTCVLWVEQHHVAV</sequence>
<protein>
    <submittedName>
        <fullName evidence="3">Alpha-2 type XI collagen</fullName>
    </submittedName>
</protein>
<accession>A0A1Q4KDL7</accession>
<evidence type="ECO:0000256" key="1">
    <source>
        <dbReference type="SAM" id="Phobius"/>
    </source>
</evidence>
<dbReference type="OrthoDB" id="5406089at2"/>
<dbReference type="Pfam" id="PF14316">
    <property type="entry name" value="DUF4381"/>
    <property type="match status" value="1"/>
</dbReference>
<keyword evidence="3" id="KW-0176">Collagen</keyword>
<keyword evidence="1" id="KW-0812">Transmembrane</keyword>
<dbReference type="Proteomes" id="UP000185990">
    <property type="component" value="Unassembled WGS sequence"/>
</dbReference>
<gene>
    <name evidence="2" type="ORF">BOH73_19350</name>
    <name evidence="3" type="ORF">BOH74_05755</name>
</gene>
<dbReference type="EMBL" id="MPJD01000010">
    <property type="protein sequence ID" value="OKA27286.1"/>
    <property type="molecule type" value="Genomic_DNA"/>
</dbReference>